<comment type="pathway">
    <text evidence="11">Sulfur metabolism; glutathione metabolism.</text>
</comment>
<evidence type="ECO:0000256" key="9">
    <source>
        <dbReference type="PIRSR" id="PIRSR600101-1"/>
    </source>
</evidence>
<dbReference type="MEROPS" id="T03.001"/>
<evidence type="ECO:0000256" key="3">
    <source>
        <dbReference type="ARBA" id="ARBA00009381"/>
    </source>
</evidence>
<dbReference type="NCBIfam" id="TIGR00066">
    <property type="entry name" value="g_glut_trans"/>
    <property type="match status" value="1"/>
</dbReference>
<comment type="subunit">
    <text evidence="11">This enzyme consists of two polypeptide chains, which are synthesized in precursor form from a single polypeptide.</text>
</comment>
<dbReference type="SUPFAM" id="SSF56235">
    <property type="entry name" value="N-terminal nucleophile aminohydrolases (Ntn hydrolases)"/>
    <property type="match status" value="1"/>
</dbReference>
<comment type="catalytic activity">
    <reaction evidence="8 11">
        <text>an N-terminal (5-L-glutamyl)-[peptide] + an alpha-amino acid = 5-L-glutamyl amino acid + an N-terminal L-alpha-aminoacyl-[peptide]</text>
        <dbReference type="Rhea" id="RHEA:23904"/>
        <dbReference type="Rhea" id="RHEA-COMP:9780"/>
        <dbReference type="Rhea" id="RHEA-COMP:9795"/>
        <dbReference type="ChEBI" id="CHEBI:77644"/>
        <dbReference type="ChEBI" id="CHEBI:78597"/>
        <dbReference type="ChEBI" id="CHEBI:78599"/>
        <dbReference type="ChEBI" id="CHEBI:78608"/>
        <dbReference type="EC" id="2.3.2.2"/>
    </reaction>
</comment>
<comment type="PTM">
    <text evidence="11">Cleaved by autocatalysis into a large and a small subunit.</text>
</comment>
<reference evidence="13" key="1">
    <citation type="submission" date="2010-12" db="EMBL/GenBank/DDBJ databases">
        <authorList>
            <person name="Murty N.A.R."/>
            <person name="Tiwary E."/>
            <person name="Gupta R."/>
        </authorList>
    </citation>
    <scope>NUCLEOTIDE SEQUENCE</scope>
    <source>
        <strain evidence="13">KS-12</strain>
    </source>
</reference>
<evidence type="ECO:0000313" key="13">
    <source>
        <dbReference type="EMBL" id="AEI87752.1"/>
    </source>
</evidence>
<keyword evidence="7 11" id="KW-0012">Acyltransferase</keyword>
<evidence type="ECO:0000256" key="2">
    <source>
        <dbReference type="ARBA" id="ARBA00001089"/>
    </source>
</evidence>
<keyword evidence="6 11" id="KW-0865">Zymogen</keyword>
<keyword evidence="4 11" id="KW-0808">Transferase</keyword>
<dbReference type="Pfam" id="PF01019">
    <property type="entry name" value="G_glu_transpept"/>
    <property type="match status" value="1"/>
</dbReference>
<feature type="binding site" evidence="10">
    <location>
        <position position="450"/>
    </location>
    <ligand>
        <name>L-glutamate</name>
        <dbReference type="ChEBI" id="CHEBI:29985"/>
    </ligand>
</feature>
<sequence>MNRISLTILSICLLVFSFFLPVSQVTANEPHGNKVAVGKDGMVATAHPLASEVGADVLKKGGNAVDAAVAIQYALNVTEPMMSGIGGGGFMMVYDGKTKESSIINSRERAPQGATPDMFLTDDGKVIPFAERSTHGNAVGVPGTVKGLEAALDKWGTRSMKELIKPSIQLAEDGFEIDSVLAKAIDDHQGKLKKTAAAPIFIPNDQPLKEGDLLVQPRLAKTFKLIAKKGSKAFYEGKVAKALANTVQDFGGTMTTVDIARYEVDTDKPIWGDYKGYHLASMPPPSSGGVFMLQMLKILDHFNLSQYDPKSFEKYQLLAETMHHSYADRLAAYAGDPEFVDVPLNGLLDDLLDYISERASLIQLDQKNRNPVKEGDAWAYEDEKNPSPIVSQPEDKTIGETTRFKNSFFSFIVADQWGNVVSFTTTIEQLFGTGILVPEYGFFLNNELTDFDARPGGANEVQPNKRPLSSMTPTIIFKDNEPVMTVGSPGGSTIIASVSQTILNLLEYEMELQDAVEEPTIYTNSPTSYGYEVGVPLDVRTKLNDLGHRFGNSPIDIGNVQALLIDRKAGTFTGVADSSRNGTAVGVNIKVSAQK</sequence>
<organism evidence="13">
    <name type="scientific">Bacillus pumilus</name>
    <name type="common">Bacillus mesentericus</name>
    <dbReference type="NCBI Taxonomy" id="1408"/>
    <lineage>
        <taxon>Bacteria</taxon>
        <taxon>Bacillati</taxon>
        <taxon>Bacillota</taxon>
        <taxon>Bacilli</taxon>
        <taxon>Bacillales</taxon>
        <taxon>Bacillaceae</taxon>
        <taxon>Bacillus</taxon>
    </lineage>
</organism>
<feature type="signal peptide" evidence="12">
    <location>
        <begin position="1"/>
        <end position="27"/>
    </location>
</feature>
<evidence type="ECO:0000256" key="12">
    <source>
        <dbReference type="SAM" id="SignalP"/>
    </source>
</evidence>
<keyword evidence="12" id="KW-0732">Signal</keyword>
<evidence type="ECO:0000256" key="10">
    <source>
        <dbReference type="PIRSR" id="PIRSR600101-2"/>
    </source>
</evidence>
<dbReference type="InterPro" id="IPR029055">
    <property type="entry name" value="Ntn_hydrolases_N"/>
</dbReference>
<reference evidence="13" key="2">
    <citation type="journal article" date="2012" name="Enzyme Microb. Technol.">
        <title>?-Glutamyl transpeptidase from Bacillus pumilus KS 12: decoupling autoprocessing from catalysis and molecular characterization of N-terminal region.</title>
        <authorList>
            <person name="Murty N.A."/>
            <person name="Tiwary E."/>
            <person name="Sharma R."/>
            <person name="Nair N."/>
            <person name="Gupta R."/>
        </authorList>
    </citation>
    <scope>NUCLEOTIDE SEQUENCE</scope>
    <source>
        <strain evidence="13">KS-12</strain>
    </source>
</reference>
<dbReference type="InterPro" id="IPR043137">
    <property type="entry name" value="GGT_ssub_C"/>
</dbReference>
<feature type="binding site" evidence="10">
    <location>
        <position position="491"/>
    </location>
    <ligand>
        <name>L-glutamate</name>
        <dbReference type="ChEBI" id="CHEBI:29985"/>
    </ligand>
</feature>
<comment type="similarity">
    <text evidence="3 11">Belongs to the gamma-glutamyltransferase family.</text>
</comment>
<dbReference type="Gene3D" id="3.60.20.40">
    <property type="match status" value="1"/>
</dbReference>
<dbReference type="EMBL" id="HQ693768">
    <property type="protein sequence ID" value="AEI87752.1"/>
    <property type="molecule type" value="Genomic_DNA"/>
</dbReference>
<dbReference type="PANTHER" id="PTHR43199:SF1">
    <property type="entry name" value="GLUTATHIONE HYDROLASE PROENZYME"/>
    <property type="match status" value="1"/>
</dbReference>
<dbReference type="EC" id="3.4.19.13" evidence="11"/>
<feature type="chain" id="PRO_5003378521" description="Glutathione hydrolase proenzyme" evidence="12">
    <location>
        <begin position="28"/>
        <end position="595"/>
    </location>
</feature>
<protein>
    <recommendedName>
        <fullName evidence="11">Glutathione hydrolase proenzyme</fullName>
        <ecNumber evidence="11">2.3.2.2</ecNumber>
        <ecNumber evidence="11">3.4.19.13</ecNumber>
    </recommendedName>
    <component>
        <recommendedName>
            <fullName evidence="11">Glutathione hydrolase large chain</fullName>
        </recommendedName>
    </component>
    <component>
        <recommendedName>
            <fullName evidence="11">Glutathione hydrolase small chain</fullName>
        </recommendedName>
    </component>
</protein>
<dbReference type="EC" id="2.3.2.2" evidence="11"/>
<evidence type="ECO:0000256" key="5">
    <source>
        <dbReference type="ARBA" id="ARBA00022801"/>
    </source>
</evidence>
<keyword evidence="5 11" id="KW-0378">Hydrolase</keyword>
<feature type="binding site" evidence="10">
    <location>
        <position position="107"/>
    </location>
    <ligand>
        <name>L-glutamate</name>
        <dbReference type="ChEBI" id="CHEBI:29985"/>
    </ligand>
</feature>
<evidence type="ECO:0000256" key="4">
    <source>
        <dbReference type="ARBA" id="ARBA00022679"/>
    </source>
</evidence>
<dbReference type="Gene3D" id="1.10.246.130">
    <property type="match status" value="1"/>
</dbReference>
<evidence type="ECO:0000256" key="1">
    <source>
        <dbReference type="ARBA" id="ARBA00001049"/>
    </source>
</evidence>
<evidence type="ECO:0000256" key="6">
    <source>
        <dbReference type="ARBA" id="ARBA00023145"/>
    </source>
</evidence>
<evidence type="ECO:0000256" key="11">
    <source>
        <dbReference type="RuleBase" id="RU368036"/>
    </source>
</evidence>
<evidence type="ECO:0000256" key="7">
    <source>
        <dbReference type="ARBA" id="ARBA00023315"/>
    </source>
</evidence>
<feature type="binding site" evidence="10">
    <location>
        <begin position="469"/>
        <end position="470"/>
    </location>
    <ligand>
        <name>L-glutamate</name>
        <dbReference type="ChEBI" id="CHEBI:29985"/>
    </ligand>
</feature>
<name>F8SVM6_BACPU</name>
<comment type="catalytic activity">
    <reaction evidence="1 11">
        <text>an S-substituted glutathione + H2O = an S-substituted L-cysteinylglycine + L-glutamate</text>
        <dbReference type="Rhea" id="RHEA:59468"/>
        <dbReference type="ChEBI" id="CHEBI:15377"/>
        <dbReference type="ChEBI" id="CHEBI:29985"/>
        <dbReference type="ChEBI" id="CHEBI:90779"/>
        <dbReference type="ChEBI" id="CHEBI:143103"/>
        <dbReference type="EC" id="3.4.19.13"/>
    </reaction>
</comment>
<comment type="catalytic activity">
    <reaction evidence="2 11">
        <text>glutathione + H2O = L-cysteinylglycine + L-glutamate</text>
        <dbReference type="Rhea" id="RHEA:28807"/>
        <dbReference type="ChEBI" id="CHEBI:15377"/>
        <dbReference type="ChEBI" id="CHEBI:29985"/>
        <dbReference type="ChEBI" id="CHEBI:57925"/>
        <dbReference type="ChEBI" id="CHEBI:61694"/>
        <dbReference type="EC" id="3.4.19.13"/>
    </reaction>
</comment>
<dbReference type="AlphaFoldDB" id="F8SVM6"/>
<dbReference type="PRINTS" id="PR01210">
    <property type="entry name" value="GGTRANSPTASE"/>
</dbReference>
<evidence type="ECO:0000256" key="8">
    <source>
        <dbReference type="ARBA" id="ARBA00047417"/>
    </source>
</evidence>
<dbReference type="GO" id="GO:0103068">
    <property type="term" value="F:leukotriene C4 gamma-glutamyl transferase activity"/>
    <property type="evidence" value="ECO:0007669"/>
    <property type="project" value="UniProtKB-EC"/>
</dbReference>
<dbReference type="PANTHER" id="PTHR43199">
    <property type="entry name" value="GLUTATHIONE HYDROLASE"/>
    <property type="match status" value="1"/>
</dbReference>
<proteinExistence type="inferred from homology"/>
<dbReference type="InterPro" id="IPR043138">
    <property type="entry name" value="GGT_lsub"/>
</dbReference>
<dbReference type="GO" id="GO:0036374">
    <property type="term" value="F:glutathione hydrolase activity"/>
    <property type="evidence" value="ECO:0000314"/>
    <property type="project" value="CACAO"/>
</dbReference>
<dbReference type="UniPathway" id="UPA00204"/>
<accession>F8SVM6</accession>
<dbReference type="GO" id="GO:0006750">
    <property type="term" value="P:glutathione biosynthetic process"/>
    <property type="evidence" value="ECO:0007669"/>
    <property type="project" value="UniProtKB-KW"/>
</dbReference>
<dbReference type="InterPro" id="IPR051792">
    <property type="entry name" value="GGT_bact"/>
</dbReference>
<keyword evidence="11" id="KW-0317">Glutathione biosynthesis</keyword>
<feature type="active site" description="Nucleophile" evidence="9">
    <location>
        <position position="401"/>
    </location>
</feature>
<dbReference type="SMR" id="F8SVM6"/>
<dbReference type="GO" id="GO:0006751">
    <property type="term" value="P:glutathione catabolic process"/>
    <property type="evidence" value="ECO:0007669"/>
    <property type="project" value="UniProtKB-UniRule"/>
</dbReference>
<dbReference type="InterPro" id="IPR000101">
    <property type="entry name" value="GGT_peptidase"/>
</dbReference>